<keyword evidence="2" id="KW-1185">Reference proteome</keyword>
<reference evidence="1 2" key="1">
    <citation type="submission" date="2014-06" db="EMBL/GenBank/DDBJ databases">
        <title>Evolutionary Origins and Diversification of the Mycorrhizal Mutualists.</title>
        <authorList>
            <consortium name="DOE Joint Genome Institute"/>
            <consortium name="Mycorrhizal Genomics Consortium"/>
            <person name="Kohler A."/>
            <person name="Kuo A."/>
            <person name="Nagy L.G."/>
            <person name="Floudas D."/>
            <person name="Copeland A."/>
            <person name="Barry K.W."/>
            <person name="Cichocki N."/>
            <person name="Veneault-Fourrey C."/>
            <person name="LaButti K."/>
            <person name="Lindquist E.A."/>
            <person name="Lipzen A."/>
            <person name="Lundell T."/>
            <person name="Morin E."/>
            <person name="Murat C."/>
            <person name="Riley R."/>
            <person name="Ohm R."/>
            <person name="Sun H."/>
            <person name="Tunlid A."/>
            <person name="Henrissat B."/>
            <person name="Grigoriev I.V."/>
            <person name="Hibbett D.S."/>
            <person name="Martin F."/>
        </authorList>
    </citation>
    <scope>NUCLEOTIDE SEQUENCE [LARGE SCALE GENOMIC DNA]</scope>
    <source>
        <strain evidence="1 2">SS14</strain>
    </source>
</reference>
<dbReference type="EMBL" id="KN837245">
    <property type="protein sequence ID" value="KIJ31243.1"/>
    <property type="molecule type" value="Genomic_DNA"/>
</dbReference>
<dbReference type="HOGENOM" id="CLU_1994054_0_0_1"/>
<protein>
    <submittedName>
        <fullName evidence="1">Uncharacterized protein</fullName>
    </submittedName>
</protein>
<dbReference type="Proteomes" id="UP000054279">
    <property type="component" value="Unassembled WGS sequence"/>
</dbReference>
<evidence type="ECO:0000313" key="2">
    <source>
        <dbReference type="Proteomes" id="UP000054279"/>
    </source>
</evidence>
<sequence length="125" mass="14187">MTAQKNEISTALPWRSLNNLKVASSSWEEAFQWVHTMLENFQFQHQSGDTAARKAQYNGIVVVLDTIEDESSHLSIDLVYTFHHMKEDSTQSYGISSKEAAHGDCAVQIGKDFGIFQTLDYTWEP</sequence>
<evidence type="ECO:0000313" key="1">
    <source>
        <dbReference type="EMBL" id="KIJ31243.1"/>
    </source>
</evidence>
<accession>A0A0C9TMP4</accession>
<gene>
    <name evidence="1" type="ORF">M422DRAFT_53441</name>
</gene>
<dbReference type="AlphaFoldDB" id="A0A0C9TMP4"/>
<proteinExistence type="predicted"/>
<name>A0A0C9TMP4_SPHS4</name>
<organism evidence="1 2">
    <name type="scientific">Sphaerobolus stellatus (strain SS14)</name>
    <dbReference type="NCBI Taxonomy" id="990650"/>
    <lineage>
        <taxon>Eukaryota</taxon>
        <taxon>Fungi</taxon>
        <taxon>Dikarya</taxon>
        <taxon>Basidiomycota</taxon>
        <taxon>Agaricomycotina</taxon>
        <taxon>Agaricomycetes</taxon>
        <taxon>Phallomycetidae</taxon>
        <taxon>Geastrales</taxon>
        <taxon>Sphaerobolaceae</taxon>
        <taxon>Sphaerobolus</taxon>
    </lineage>
</organism>